<reference evidence="1" key="1">
    <citation type="submission" date="2021-02" db="EMBL/GenBank/DDBJ databases">
        <authorList>
            <person name="Nowell W R."/>
        </authorList>
    </citation>
    <scope>NUCLEOTIDE SEQUENCE</scope>
</reference>
<organism evidence="1 2">
    <name type="scientific">Rotaria sordida</name>
    <dbReference type="NCBI Taxonomy" id="392033"/>
    <lineage>
        <taxon>Eukaryota</taxon>
        <taxon>Metazoa</taxon>
        <taxon>Spiralia</taxon>
        <taxon>Gnathifera</taxon>
        <taxon>Rotifera</taxon>
        <taxon>Eurotatoria</taxon>
        <taxon>Bdelloidea</taxon>
        <taxon>Philodinida</taxon>
        <taxon>Philodinidae</taxon>
        <taxon>Rotaria</taxon>
    </lineage>
</organism>
<proteinExistence type="predicted"/>
<evidence type="ECO:0000313" key="2">
    <source>
        <dbReference type="Proteomes" id="UP000663870"/>
    </source>
</evidence>
<protein>
    <submittedName>
        <fullName evidence="1">Uncharacterized protein</fullName>
    </submittedName>
</protein>
<evidence type="ECO:0000313" key="1">
    <source>
        <dbReference type="EMBL" id="CAF1172954.1"/>
    </source>
</evidence>
<accession>A0A814UBC4</accession>
<gene>
    <name evidence="1" type="ORF">JXQ802_LOCUS22904</name>
</gene>
<dbReference type="EMBL" id="CAJNOL010000707">
    <property type="protein sequence ID" value="CAF1172954.1"/>
    <property type="molecule type" value="Genomic_DNA"/>
</dbReference>
<sequence>MGGLKIVDMSNGANLQRQNWGTNAPAWWRANHGLCLESVCYNATCVAYGQAVIMSIGYGIFDLGTQQITTRVPASLFSAASNTTTTPKCPICSQYVEPNTVAFNNCWWEFSGVNEYNQSCSSDWQHADDAYHRFNDNPNAKVIWIRLVLEVVKDKPT</sequence>
<dbReference type="AlphaFoldDB" id="A0A814UBC4"/>
<comment type="caution">
    <text evidence="1">The sequence shown here is derived from an EMBL/GenBank/DDBJ whole genome shotgun (WGS) entry which is preliminary data.</text>
</comment>
<keyword evidence="2" id="KW-1185">Reference proteome</keyword>
<name>A0A814UBC4_9BILA</name>
<dbReference type="Proteomes" id="UP000663870">
    <property type="component" value="Unassembled WGS sequence"/>
</dbReference>